<dbReference type="SUPFAM" id="SSF47954">
    <property type="entry name" value="Cyclin-like"/>
    <property type="match status" value="1"/>
</dbReference>
<evidence type="ECO:0000256" key="2">
    <source>
        <dbReference type="ARBA" id="ARBA00023127"/>
    </source>
</evidence>
<protein>
    <recommendedName>
        <fullName evidence="5">Cyclin N-terminal domain-containing protein</fullName>
    </recommendedName>
</protein>
<evidence type="ECO:0000313" key="6">
    <source>
        <dbReference type="EMBL" id="CAK0882441.1"/>
    </source>
</evidence>
<dbReference type="Proteomes" id="UP001189429">
    <property type="component" value="Unassembled WGS sequence"/>
</dbReference>
<evidence type="ECO:0000256" key="4">
    <source>
        <dbReference type="SAM" id="MobiDB-lite"/>
    </source>
</evidence>
<evidence type="ECO:0000259" key="5">
    <source>
        <dbReference type="Pfam" id="PF00134"/>
    </source>
</evidence>
<dbReference type="Gene3D" id="1.10.472.10">
    <property type="entry name" value="Cyclin-like"/>
    <property type="match status" value="2"/>
</dbReference>
<feature type="region of interest" description="Disordered" evidence="4">
    <location>
        <begin position="604"/>
        <end position="673"/>
    </location>
</feature>
<evidence type="ECO:0000256" key="1">
    <source>
        <dbReference type="ARBA" id="ARBA00022618"/>
    </source>
</evidence>
<evidence type="ECO:0000256" key="3">
    <source>
        <dbReference type="ARBA" id="ARBA00023306"/>
    </source>
</evidence>
<dbReference type="PANTHER" id="PTHR10177">
    <property type="entry name" value="CYCLINS"/>
    <property type="match status" value="1"/>
</dbReference>
<name>A0ABN9WAS4_9DINO</name>
<dbReference type="InterPro" id="IPR006671">
    <property type="entry name" value="Cyclin_N"/>
</dbReference>
<feature type="region of interest" description="Disordered" evidence="4">
    <location>
        <begin position="25"/>
        <end position="213"/>
    </location>
</feature>
<evidence type="ECO:0000313" key="7">
    <source>
        <dbReference type="Proteomes" id="UP001189429"/>
    </source>
</evidence>
<feature type="compositionally biased region" description="Low complexity" evidence="4">
    <location>
        <begin position="101"/>
        <end position="139"/>
    </location>
</feature>
<feature type="compositionally biased region" description="Low complexity" evidence="4">
    <location>
        <begin position="612"/>
        <end position="623"/>
    </location>
</feature>
<dbReference type="InterPro" id="IPR048258">
    <property type="entry name" value="Cyclins_cyclin-box"/>
</dbReference>
<dbReference type="Pfam" id="PF00134">
    <property type="entry name" value="Cyclin_N"/>
    <property type="match status" value="1"/>
</dbReference>
<keyword evidence="7" id="KW-1185">Reference proteome</keyword>
<accession>A0ABN9WAS4</accession>
<organism evidence="6 7">
    <name type="scientific">Prorocentrum cordatum</name>
    <dbReference type="NCBI Taxonomy" id="2364126"/>
    <lineage>
        <taxon>Eukaryota</taxon>
        <taxon>Sar</taxon>
        <taxon>Alveolata</taxon>
        <taxon>Dinophyceae</taxon>
        <taxon>Prorocentrales</taxon>
        <taxon>Prorocentraceae</taxon>
        <taxon>Prorocentrum</taxon>
    </lineage>
</organism>
<feature type="domain" description="Cyclin N-terminal" evidence="5">
    <location>
        <begin position="323"/>
        <end position="448"/>
    </location>
</feature>
<reference evidence="6" key="1">
    <citation type="submission" date="2023-10" db="EMBL/GenBank/DDBJ databases">
        <authorList>
            <person name="Chen Y."/>
            <person name="Shah S."/>
            <person name="Dougan E. K."/>
            <person name="Thang M."/>
            <person name="Chan C."/>
        </authorList>
    </citation>
    <scope>NUCLEOTIDE SEQUENCE [LARGE SCALE GENOMIC DNA]</scope>
</reference>
<feature type="region of interest" description="Disordered" evidence="4">
    <location>
        <begin position="243"/>
        <end position="285"/>
    </location>
</feature>
<dbReference type="EMBL" id="CAUYUJ010018294">
    <property type="protein sequence ID" value="CAK0882441.1"/>
    <property type="molecule type" value="Genomic_DNA"/>
</dbReference>
<sequence>MYRPFGMIRFSLRRPRVRAWLSCSRPDSQAQARPRALSAAVTRSPEPLAPRPRAEPRKDSLLGAARTATTAPRGDPGKTAAPAAALPLHSRASRDAQRLNAAARTATVASAPTPGRARQAACAAQPQQPAQRQQQLPLWRRPPQPPLRQRQPQQQRQQQQRRQPLCQRAQQHAVAPGSFAAAHAATADSAPRRGPSPACEAPADASEAAVPAARPEWVAEGAMRAGPPDDSHCTATAVACAAADPASGSGGGPALRPPARLADNAGASHSCAASPRAASPGRRAVSNATRLYEGRRGRCSGNPDEDIDVVLDELVDSVLRSCHRESQRFVPDVSVLNERLRSADRESVLGWLVQACDVMRFHDSVFFSTVLLLDRYCALQGEPMQMERMRKVLMAVICTVLKACAVKDDPCFSTPMRDLLLHLCRQQVPFEEILAMEYQVLRALNYDVSAPSPLDFLEALAVPLAAGSAEQAMGRCPLRRLAGFLLQLSLFDAHLSYRYPHLVLAAAALFLALCALRAAPRLSRALLEDVGLAAEGAAEAPPARLVAECAAEVRARWAEFAASRGERAASLMGKFADRSIPAAVLLAPPPLACLLEAALAAEAPAPAGPRGPGAAPQPSAAPERSPERPPGGGIADRAAEAASPSEVAQQRLERASCERRQTQPVEVKCAQLV</sequence>
<keyword evidence="2" id="KW-0195">Cyclin</keyword>
<proteinExistence type="predicted"/>
<dbReference type="InterPro" id="IPR036915">
    <property type="entry name" value="Cyclin-like_sf"/>
</dbReference>
<comment type="caution">
    <text evidence="6">The sequence shown here is derived from an EMBL/GenBank/DDBJ whole genome shotgun (WGS) entry which is preliminary data.</text>
</comment>
<keyword evidence="1" id="KW-0132">Cell division</keyword>
<dbReference type="PROSITE" id="PS00292">
    <property type="entry name" value="CYCLINS"/>
    <property type="match status" value="1"/>
</dbReference>
<feature type="compositionally biased region" description="Low complexity" evidence="4">
    <location>
        <begin position="147"/>
        <end position="213"/>
    </location>
</feature>
<dbReference type="InterPro" id="IPR039361">
    <property type="entry name" value="Cyclin"/>
</dbReference>
<feature type="compositionally biased region" description="Low complexity" evidence="4">
    <location>
        <begin position="257"/>
        <end position="285"/>
    </location>
</feature>
<keyword evidence="3" id="KW-0131">Cell cycle</keyword>
<feature type="compositionally biased region" description="Basic and acidic residues" evidence="4">
    <location>
        <begin position="651"/>
        <end position="661"/>
    </location>
</feature>
<gene>
    <name evidence="6" type="ORF">PCOR1329_LOCUS64961</name>
</gene>